<protein>
    <recommendedName>
        <fullName evidence="14">Carboxypeptidase M14A</fullName>
    </recommendedName>
</protein>
<gene>
    <name evidence="18" type="ORF">D7B24_002177</name>
</gene>
<keyword evidence="9" id="KW-0378">Hydrolase</keyword>
<dbReference type="GO" id="GO:0005576">
    <property type="term" value="C:extracellular region"/>
    <property type="evidence" value="ECO:0007669"/>
    <property type="project" value="UniProtKB-SubCell"/>
</dbReference>
<evidence type="ECO:0000256" key="8">
    <source>
        <dbReference type="ARBA" id="ARBA00022723"/>
    </source>
</evidence>
<dbReference type="SUPFAM" id="SSF53187">
    <property type="entry name" value="Zn-dependent exopeptidases"/>
    <property type="match status" value="1"/>
</dbReference>
<evidence type="ECO:0000256" key="2">
    <source>
        <dbReference type="ARBA" id="ARBA00003091"/>
    </source>
</evidence>
<keyword evidence="19" id="KW-1185">Reference proteome</keyword>
<name>A0A3M9YG72_9PEZI</name>
<comment type="subcellular location">
    <subcellularLocation>
        <location evidence="3">Secreted</location>
    </subcellularLocation>
</comment>
<dbReference type="InterPro" id="IPR057246">
    <property type="entry name" value="CARBOXYPEPT_ZN_1"/>
</dbReference>
<comment type="function">
    <text evidence="2">Extracellular metalloprotease that contributes to pathogenicity.</text>
</comment>
<dbReference type="PANTHER" id="PTHR11705">
    <property type="entry name" value="PROTEASE FAMILY M14 CARBOXYPEPTIDASE A,B"/>
    <property type="match status" value="1"/>
</dbReference>
<proteinExistence type="inferred from homology"/>
<dbReference type="PROSITE" id="PS00132">
    <property type="entry name" value="CARBOXYPEPT_ZN_1"/>
    <property type="match status" value="1"/>
</dbReference>
<dbReference type="GO" id="GO:0006508">
    <property type="term" value="P:proteolysis"/>
    <property type="evidence" value="ECO:0007669"/>
    <property type="project" value="UniProtKB-KW"/>
</dbReference>
<dbReference type="AlphaFoldDB" id="A0A3M9YG72"/>
<keyword evidence="13" id="KW-1015">Disulfide bond</keyword>
<dbReference type="Pfam" id="PF00246">
    <property type="entry name" value="Peptidase_M14"/>
    <property type="match status" value="1"/>
</dbReference>
<evidence type="ECO:0000256" key="13">
    <source>
        <dbReference type="ARBA" id="ARBA00023157"/>
    </source>
</evidence>
<accession>A0A3M9YG72</accession>
<evidence type="ECO:0000256" key="14">
    <source>
        <dbReference type="ARBA" id="ARBA00081330"/>
    </source>
</evidence>
<evidence type="ECO:0000256" key="12">
    <source>
        <dbReference type="ARBA" id="ARBA00023049"/>
    </source>
</evidence>
<dbReference type="PROSITE" id="PS52035">
    <property type="entry name" value="PEPTIDASE_M14"/>
    <property type="match status" value="1"/>
</dbReference>
<dbReference type="Proteomes" id="UP000267145">
    <property type="component" value="Unassembled WGS sequence"/>
</dbReference>
<dbReference type="FunFam" id="3.40.630.10:FF:000040">
    <property type="entry name" value="zinc carboxypeptidase"/>
    <property type="match status" value="1"/>
</dbReference>
<feature type="chain" id="PRO_5017993037" description="Carboxypeptidase M14A" evidence="16">
    <location>
        <begin position="20"/>
        <end position="427"/>
    </location>
</feature>
<dbReference type="PANTHER" id="PTHR11705:SF143">
    <property type="entry name" value="SLL0236 PROTEIN"/>
    <property type="match status" value="1"/>
</dbReference>
<evidence type="ECO:0000313" key="18">
    <source>
        <dbReference type="EMBL" id="RNJ59567.1"/>
    </source>
</evidence>
<dbReference type="InterPro" id="IPR000834">
    <property type="entry name" value="Peptidase_M14"/>
</dbReference>
<organism evidence="18 19">
    <name type="scientific">Verticillium nonalfalfae</name>
    <dbReference type="NCBI Taxonomy" id="1051616"/>
    <lineage>
        <taxon>Eukaryota</taxon>
        <taxon>Fungi</taxon>
        <taxon>Dikarya</taxon>
        <taxon>Ascomycota</taxon>
        <taxon>Pezizomycotina</taxon>
        <taxon>Sordariomycetes</taxon>
        <taxon>Hypocreomycetidae</taxon>
        <taxon>Glomerellales</taxon>
        <taxon>Plectosphaerellaceae</taxon>
        <taxon>Verticillium</taxon>
    </lineage>
</organism>
<comment type="cofactor">
    <cofactor evidence="1">
        <name>Zn(2+)</name>
        <dbReference type="ChEBI" id="CHEBI:29105"/>
    </cofactor>
</comment>
<evidence type="ECO:0000256" key="6">
    <source>
        <dbReference type="ARBA" id="ARBA00022645"/>
    </source>
</evidence>
<keyword evidence="8" id="KW-0479">Metal-binding</keyword>
<dbReference type="GeneID" id="39605866"/>
<dbReference type="CDD" id="cd03860">
    <property type="entry name" value="M14_CP_A-B_like"/>
    <property type="match status" value="1"/>
</dbReference>
<dbReference type="Gene3D" id="3.40.630.10">
    <property type="entry name" value="Zn peptidases"/>
    <property type="match status" value="1"/>
</dbReference>
<comment type="caution">
    <text evidence="18">The sequence shown here is derived from an EMBL/GenBank/DDBJ whole genome shotgun (WGS) entry which is preliminary data.</text>
</comment>
<evidence type="ECO:0000259" key="17">
    <source>
        <dbReference type="PROSITE" id="PS52035"/>
    </source>
</evidence>
<reference evidence="18 19" key="1">
    <citation type="submission" date="2018-10" db="EMBL/GenBank/DDBJ databases">
        <title>Genome sequence of Verticillium nonalfalfae VnAa140.</title>
        <authorList>
            <person name="Stajich J.E."/>
            <person name="Kasson M.T."/>
        </authorList>
    </citation>
    <scope>NUCLEOTIDE SEQUENCE [LARGE SCALE GENOMIC DNA]</scope>
    <source>
        <strain evidence="18 19">VnAa140</strain>
    </source>
</reference>
<dbReference type="GO" id="GO:0008270">
    <property type="term" value="F:zinc ion binding"/>
    <property type="evidence" value="ECO:0007669"/>
    <property type="project" value="InterPro"/>
</dbReference>
<evidence type="ECO:0000256" key="9">
    <source>
        <dbReference type="ARBA" id="ARBA00022801"/>
    </source>
</evidence>
<dbReference type="RefSeq" id="XP_028497725.1">
    <property type="nucleotide sequence ID" value="XM_028636391.1"/>
</dbReference>
<keyword evidence="12" id="KW-0482">Metalloprotease</keyword>
<keyword evidence="7" id="KW-0645">Protease</keyword>
<keyword evidence="10" id="KW-0862">Zinc</keyword>
<keyword evidence="5" id="KW-0964">Secreted</keyword>
<dbReference type="SMART" id="SM00631">
    <property type="entry name" value="Zn_pept"/>
    <property type="match status" value="1"/>
</dbReference>
<feature type="active site" description="Proton donor/acceptor" evidence="15">
    <location>
        <position position="391"/>
    </location>
</feature>
<evidence type="ECO:0000256" key="1">
    <source>
        <dbReference type="ARBA" id="ARBA00001947"/>
    </source>
</evidence>
<evidence type="ECO:0000256" key="4">
    <source>
        <dbReference type="ARBA" id="ARBA00005988"/>
    </source>
</evidence>
<feature type="domain" description="Peptidase M14" evidence="17">
    <location>
        <begin position="124"/>
        <end position="427"/>
    </location>
</feature>
<evidence type="ECO:0000256" key="16">
    <source>
        <dbReference type="SAM" id="SignalP"/>
    </source>
</evidence>
<evidence type="ECO:0000256" key="5">
    <source>
        <dbReference type="ARBA" id="ARBA00022525"/>
    </source>
</evidence>
<dbReference type="STRING" id="1051616.A0A3M9YG72"/>
<evidence type="ECO:0000256" key="3">
    <source>
        <dbReference type="ARBA" id="ARBA00004613"/>
    </source>
</evidence>
<evidence type="ECO:0000313" key="19">
    <source>
        <dbReference type="Proteomes" id="UP000267145"/>
    </source>
</evidence>
<evidence type="ECO:0000256" key="11">
    <source>
        <dbReference type="ARBA" id="ARBA00023026"/>
    </source>
</evidence>
<evidence type="ECO:0000256" key="10">
    <source>
        <dbReference type="ARBA" id="ARBA00022833"/>
    </source>
</evidence>
<dbReference type="EMBL" id="RBVV01000015">
    <property type="protein sequence ID" value="RNJ59567.1"/>
    <property type="molecule type" value="Genomic_DNA"/>
</dbReference>
<sequence>MKFQTTLGLLAALATSVIAEEKVHYDGYKVFRIEAHDDVADIHKQLEGLTTTSVGCGGETDHVEIAIAPEDLEAFAALGLDAKVINEDLGEALAEEGPVSEFYGDESTIEARQAGLPAASWFTAYRPWAEHATFFNQIQAALPSNSEIFNVGQSFQGRTIYGIHLWGPNGKGSRPAIVFHGTVHAREWISAPVVEYITRELAAGYLNNDASVRAWFGKYDFYFIPFVNPDGFVYTQSTNRLWRKNRQTRSGTSCVGTDGNRNWNFNWGLTGGASTNPCDETYKGLAAGDAPEIRALQTFTQGLRTRGVKLFIDWHSYGQYILLPYGYSCSARAPNHSTQMSVAGGFSNAIRAVSGTSFTYGPSCSTLYATTGSSPDYHSGAINAEFSWTVELRPGPNASNGFVLPAGQIAASGAEQWAGIRYVLNTI</sequence>
<keyword evidence="11" id="KW-0843">Virulence</keyword>
<keyword evidence="16" id="KW-0732">Signal</keyword>
<evidence type="ECO:0000256" key="15">
    <source>
        <dbReference type="PROSITE-ProRule" id="PRU01379"/>
    </source>
</evidence>
<evidence type="ECO:0000256" key="7">
    <source>
        <dbReference type="ARBA" id="ARBA00022670"/>
    </source>
</evidence>
<comment type="similarity">
    <text evidence="4 15">Belongs to the peptidase M14 family.</text>
</comment>
<dbReference type="PRINTS" id="PR00765">
    <property type="entry name" value="CRBOXYPTASEA"/>
</dbReference>
<feature type="signal peptide" evidence="16">
    <location>
        <begin position="1"/>
        <end position="19"/>
    </location>
</feature>
<dbReference type="GO" id="GO:0004181">
    <property type="term" value="F:metallocarboxypeptidase activity"/>
    <property type="evidence" value="ECO:0007669"/>
    <property type="project" value="InterPro"/>
</dbReference>
<dbReference type="SUPFAM" id="SSF54897">
    <property type="entry name" value="Protease propeptides/inhibitors"/>
    <property type="match status" value="1"/>
</dbReference>
<keyword evidence="6" id="KW-0121">Carboxypeptidase</keyword>